<comment type="caution">
    <text evidence="1">The sequence shown here is derived from an EMBL/GenBank/DDBJ whole genome shotgun (WGS) entry which is preliminary data.</text>
</comment>
<name>A0ABT3KNP6_9BURK</name>
<keyword evidence="2" id="KW-1185">Reference proteome</keyword>
<protein>
    <submittedName>
        <fullName evidence="1">Uncharacterized protein</fullName>
    </submittedName>
</protein>
<dbReference type="EMBL" id="QZCW01000001">
    <property type="protein sequence ID" value="MCW5319929.1"/>
    <property type="molecule type" value="Genomic_DNA"/>
</dbReference>
<dbReference type="Proteomes" id="UP001208935">
    <property type="component" value="Unassembled WGS sequence"/>
</dbReference>
<gene>
    <name evidence="1" type="ORF">D5039_01690</name>
</gene>
<proteinExistence type="predicted"/>
<evidence type="ECO:0000313" key="1">
    <source>
        <dbReference type="EMBL" id="MCW5319929.1"/>
    </source>
</evidence>
<accession>A0ABT3KNP6</accession>
<sequence>MRETTAGYEGGSILGDYTVQVASRIPDEVLDFIRKNGSSLLRLKIRLADHAVLVGWDVEEWYNAIGGRTYRYVMPGGDFREPQRENGEVIERGWMITPDGKKVEMNWTK</sequence>
<organism evidence="1 2">
    <name type="scientific">Verminephrobacter aporrectodeae subsp. tuberculatae</name>
    <dbReference type="NCBI Taxonomy" id="1110392"/>
    <lineage>
        <taxon>Bacteria</taxon>
        <taxon>Pseudomonadati</taxon>
        <taxon>Pseudomonadota</taxon>
        <taxon>Betaproteobacteria</taxon>
        <taxon>Burkholderiales</taxon>
        <taxon>Comamonadaceae</taxon>
        <taxon>Verminephrobacter</taxon>
    </lineage>
</organism>
<evidence type="ECO:0000313" key="2">
    <source>
        <dbReference type="Proteomes" id="UP001208935"/>
    </source>
</evidence>
<reference evidence="2" key="1">
    <citation type="submission" date="2023-07" db="EMBL/GenBank/DDBJ databases">
        <title>Verminephrobacter genomes.</title>
        <authorList>
            <person name="Lund M.B."/>
        </authorList>
    </citation>
    <scope>NUCLEOTIDE SEQUENCE [LARGE SCALE GENOMIC DNA]</scope>
    <source>
        <strain evidence="2">AtM5-05</strain>
    </source>
</reference>